<evidence type="ECO:0000313" key="3">
    <source>
        <dbReference type="EMBL" id="MQS13086.1"/>
    </source>
</evidence>
<feature type="region of interest" description="Disordered" evidence="1">
    <location>
        <begin position="169"/>
        <end position="206"/>
    </location>
</feature>
<feature type="compositionally biased region" description="Polar residues" evidence="1">
    <location>
        <begin position="1"/>
        <end position="11"/>
    </location>
</feature>
<dbReference type="EMBL" id="WBOF01000001">
    <property type="protein sequence ID" value="MQS13086.1"/>
    <property type="molecule type" value="Genomic_DNA"/>
</dbReference>
<name>A0A6N7KNJ5_9ACTN</name>
<proteinExistence type="predicted"/>
<keyword evidence="2" id="KW-1133">Transmembrane helix</keyword>
<dbReference type="OrthoDB" id="3851768at2"/>
<dbReference type="Proteomes" id="UP000450000">
    <property type="component" value="Unassembled WGS sequence"/>
</dbReference>
<keyword evidence="2" id="KW-0472">Membrane</keyword>
<dbReference type="RefSeq" id="WP_153461297.1">
    <property type="nucleotide sequence ID" value="NZ_WBOF01000001.1"/>
</dbReference>
<organism evidence="3 4">
    <name type="scientific">Streptomyces kaniharaensis</name>
    <dbReference type="NCBI Taxonomy" id="212423"/>
    <lineage>
        <taxon>Bacteria</taxon>
        <taxon>Bacillati</taxon>
        <taxon>Actinomycetota</taxon>
        <taxon>Actinomycetes</taxon>
        <taxon>Kitasatosporales</taxon>
        <taxon>Streptomycetaceae</taxon>
        <taxon>Streptomyces</taxon>
    </lineage>
</organism>
<evidence type="ECO:0000313" key="4">
    <source>
        <dbReference type="Proteomes" id="UP000450000"/>
    </source>
</evidence>
<feature type="compositionally biased region" description="Pro residues" evidence="1">
    <location>
        <begin position="17"/>
        <end position="48"/>
    </location>
</feature>
<feature type="region of interest" description="Disordered" evidence="1">
    <location>
        <begin position="115"/>
        <end position="134"/>
    </location>
</feature>
<keyword evidence="2" id="KW-0812">Transmembrane</keyword>
<dbReference type="AlphaFoldDB" id="A0A6N7KNJ5"/>
<gene>
    <name evidence="3" type="ORF">F7Q99_12515</name>
</gene>
<comment type="caution">
    <text evidence="3">The sequence shown here is derived from an EMBL/GenBank/DDBJ whole genome shotgun (WGS) entry which is preliminary data.</text>
</comment>
<sequence length="355" mass="36500">MTDHATPQDNAGTPAEAPAPAPAEAPATPAAPPLPPTVDLLPPPPVIPETPEEREARLARRTRRRKAAVRWATATLVFALTGTGAALAVTAPERTDIPGLATKSDGRYTFPALALPPLPSGKSAPDGKGATAAKDKNRHYADLRYLLLPTPREAGGSLAPVVFPIPTATPSGTASASPSATPSASASPSGTPSASASSSASAKPTGPAAAEWVTCDAVLAEQQNPAKLRELLLQNACRAATVREWTASDGTRTQIRLLRFGSSAEAWDVFSGLRSDSQPKDVPGAKIASHDGWDTAGVDLTVKETSTQGDKGDPTARLAYIGASDVLAVVTMTNPKGVPLAPFRQVVTLQSDLLG</sequence>
<reference evidence="3 4" key="1">
    <citation type="submission" date="2019-09" db="EMBL/GenBank/DDBJ databases">
        <title>Genome Sequences of Streptomyces kaniharaensis ATCC 21070.</title>
        <authorList>
            <person name="Zhu W."/>
            <person name="De Crecy-Lagard V."/>
            <person name="Richards N.G."/>
        </authorList>
    </citation>
    <scope>NUCLEOTIDE SEQUENCE [LARGE SCALE GENOMIC DNA]</scope>
    <source>
        <strain evidence="3 4">SF-557</strain>
    </source>
</reference>
<accession>A0A6N7KNJ5</accession>
<evidence type="ECO:0000256" key="1">
    <source>
        <dbReference type="SAM" id="MobiDB-lite"/>
    </source>
</evidence>
<protein>
    <submittedName>
        <fullName evidence="3">Uncharacterized protein</fullName>
    </submittedName>
</protein>
<keyword evidence="4" id="KW-1185">Reference proteome</keyword>
<evidence type="ECO:0000256" key="2">
    <source>
        <dbReference type="SAM" id="Phobius"/>
    </source>
</evidence>
<feature type="region of interest" description="Disordered" evidence="1">
    <location>
        <begin position="1"/>
        <end position="61"/>
    </location>
</feature>
<feature type="transmembrane region" description="Helical" evidence="2">
    <location>
        <begin position="67"/>
        <end position="89"/>
    </location>
</feature>